<keyword evidence="2" id="KW-0812">Transmembrane</keyword>
<dbReference type="EMBL" id="UYSL01019866">
    <property type="protein sequence ID" value="VDL70781.1"/>
    <property type="molecule type" value="Genomic_DNA"/>
</dbReference>
<feature type="compositionally biased region" description="Basic and acidic residues" evidence="1">
    <location>
        <begin position="85"/>
        <end position="94"/>
    </location>
</feature>
<keyword evidence="2" id="KW-1133">Transmembrane helix</keyword>
<evidence type="ECO:0000256" key="2">
    <source>
        <dbReference type="SAM" id="Phobius"/>
    </source>
</evidence>
<dbReference type="Proteomes" id="UP000271162">
    <property type="component" value="Unassembled WGS sequence"/>
</dbReference>
<reference evidence="3 4" key="2">
    <citation type="submission" date="2018-11" db="EMBL/GenBank/DDBJ databases">
        <authorList>
            <consortium name="Pathogen Informatics"/>
        </authorList>
    </citation>
    <scope>NUCLEOTIDE SEQUENCE [LARGE SCALE GENOMIC DNA]</scope>
</reference>
<dbReference type="AlphaFoldDB" id="A0A0N4XWD2"/>
<gene>
    <name evidence="3" type="ORF">NBR_LOCUS7192</name>
</gene>
<evidence type="ECO:0000256" key="1">
    <source>
        <dbReference type="SAM" id="MobiDB-lite"/>
    </source>
</evidence>
<keyword evidence="4" id="KW-1185">Reference proteome</keyword>
<evidence type="ECO:0000313" key="3">
    <source>
        <dbReference type="EMBL" id="VDL70781.1"/>
    </source>
</evidence>
<keyword evidence="2" id="KW-0472">Membrane</keyword>
<protein>
    <submittedName>
        <fullName evidence="5">DUF4229 domain-containing protein</fullName>
    </submittedName>
</protein>
<feature type="compositionally biased region" description="Polar residues" evidence="1">
    <location>
        <begin position="46"/>
        <end position="74"/>
    </location>
</feature>
<organism evidence="5">
    <name type="scientific">Nippostrongylus brasiliensis</name>
    <name type="common">Rat hookworm</name>
    <dbReference type="NCBI Taxonomy" id="27835"/>
    <lineage>
        <taxon>Eukaryota</taxon>
        <taxon>Metazoa</taxon>
        <taxon>Ecdysozoa</taxon>
        <taxon>Nematoda</taxon>
        <taxon>Chromadorea</taxon>
        <taxon>Rhabditida</taxon>
        <taxon>Rhabditina</taxon>
        <taxon>Rhabditomorpha</taxon>
        <taxon>Strongyloidea</taxon>
        <taxon>Heligmosomidae</taxon>
        <taxon>Nippostrongylus</taxon>
    </lineage>
</organism>
<sequence>MNTAELGFLAALLTAFYITVIHPFIVGCFIAALVGFIRYLAPRIDQQSPNDESSAKESSQMKTTFQGSTTQYSKSKFLEGGQPQTEKKTGKSQREILAEIEAAELEREKYSKLLLTYQVPNMTAYFESLVRIIQN</sequence>
<accession>A0A0N4XWD2</accession>
<evidence type="ECO:0000313" key="4">
    <source>
        <dbReference type="Proteomes" id="UP000271162"/>
    </source>
</evidence>
<dbReference type="OMA" id="YQVPNMT"/>
<reference evidence="5" key="1">
    <citation type="submission" date="2017-02" db="UniProtKB">
        <authorList>
            <consortium name="WormBaseParasite"/>
        </authorList>
    </citation>
    <scope>IDENTIFICATION</scope>
</reference>
<dbReference type="WBParaSite" id="NBR_0000719101-mRNA-1">
    <property type="protein sequence ID" value="NBR_0000719101-mRNA-1"/>
    <property type="gene ID" value="NBR_0000719101"/>
</dbReference>
<name>A0A0N4XWD2_NIPBR</name>
<evidence type="ECO:0000313" key="5">
    <source>
        <dbReference type="WBParaSite" id="NBR_0000719101-mRNA-1"/>
    </source>
</evidence>
<feature type="transmembrane region" description="Helical" evidence="2">
    <location>
        <begin position="6"/>
        <end position="37"/>
    </location>
</feature>
<proteinExistence type="predicted"/>
<feature type="region of interest" description="Disordered" evidence="1">
    <location>
        <begin position="46"/>
        <end position="94"/>
    </location>
</feature>